<organism evidence="1 2">
    <name type="scientific">Enterococcus larvae</name>
    <dbReference type="NCBI Taxonomy" id="2794352"/>
    <lineage>
        <taxon>Bacteria</taxon>
        <taxon>Bacillati</taxon>
        <taxon>Bacillota</taxon>
        <taxon>Bacilli</taxon>
        <taxon>Lactobacillales</taxon>
        <taxon>Enterococcaceae</taxon>
        <taxon>Enterococcus</taxon>
    </lineage>
</organism>
<evidence type="ECO:0000313" key="1">
    <source>
        <dbReference type="EMBL" id="MBP1045977.1"/>
    </source>
</evidence>
<evidence type="ECO:0000313" key="2">
    <source>
        <dbReference type="Proteomes" id="UP000673375"/>
    </source>
</evidence>
<dbReference type="RefSeq" id="WP_209556808.1">
    <property type="nucleotide sequence ID" value="NZ_JAEDXU010000003.1"/>
</dbReference>
<dbReference type="EMBL" id="JAEDXU010000003">
    <property type="protein sequence ID" value="MBP1045977.1"/>
    <property type="molecule type" value="Genomic_DNA"/>
</dbReference>
<comment type="caution">
    <text evidence="1">The sequence shown here is derived from an EMBL/GenBank/DDBJ whole genome shotgun (WGS) entry which is preliminary data.</text>
</comment>
<accession>A0ABS4CHE1</accession>
<reference evidence="1 2" key="1">
    <citation type="submission" date="2020-12" db="EMBL/GenBank/DDBJ databases">
        <title>Vagococcus allomyrinae sp. nov. and Enterococcus lavae sp. nov., isolated from the larvae of Allomyrina dichotoma.</title>
        <authorList>
            <person name="Lee S.D."/>
        </authorList>
    </citation>
    <scope>NUCLEOTIDE SEQUENCE [LARGE SCALE GENOMIC DNA]</scope>
    <source>
        <strain evidence="1 2">BWM-S5</strain>
    </source>
</reference>
<dbReference type="Proteomes" id="UP000673375">
    <property type="component" value="Unassembled WGS sequence"/>
</dbReference>
<name>A0ABS4CHE1_9ENTE</name>
<sequence>MNREEAKRKLSFHSSRNEDIEDPFWENGFVRLLRPFKGKQLLEEAFHEVVQLTYLLADCIQEEQVNKEMIADFWTIVHLGKSWGSSDEVFTDSELQKIAYFTEQISYPVFCLLDGTDKETAFEMYAHDYPEKMVQLENSII</sequence>
<keyword evidence="2" id="KW-1185">Reference proteome</keyword>
<proteinExistence type="predicted"/>
<gene>
    <name evidence="1" type="ORF">I6N96_06760</name>
</gene>
<protein>
    <submittedName>
        <fullName evidence="1">Uncharacterized protein</fullName>
    </submittedName>
</protein>